<name>A0A252F3Y0_9FIRM</name>
<dbReference type="Pfam" id="PF01557">
    <property type="entry name" value="FAA_hydrolase"/>
    <property type="match status" value="1"/>
</dbReference>
<dbReference type="EMBL" id="NHOC01000005">
    <property type="protein sequence ID" value="OUM20411.1"/>
    <property type="molecule type" value="Genomic_DNA"/>
</dbReference>
<gene>
    <name evidence="4" type="ORF">CBW42_06130</name>
</gene>
<evidence type="ECO:0000256" key="2">
    <source>
        <dbReference type="ARBA" id="ARBA00022723"/>
    </source>
</evidence>
<keyword evidence="5" id="KW-1185">Reference proteome</keyword>
<dbReference type="SUPFAM" id="SSF56529">
    <property type="entry name" value="FAH"/>
    <property type="match status" value="1"/>
</dbReference>
<accession>A0A252F3Y0</accession>
<evidence type="ECO:0000259" key="3">
    <source>
        <dbReference type="Pfam" id="PF01557"/>
    </source>
</evidence>
<dbReference type="Proteomes" id="UP000194903">
    <property type="component" value="Unassembled WGS sequence"/>
</dbReference>
<feature type="domain" description="Fumarylacetoacetase-like C-terminal" evidence="3">
    <location>
        <begin position="76"/>
        <end position="287"/>
    </location>
</feature>
<dbReference type="InterPro" id="IPR036663">
    <property type="entry name" value="Fumarylacetoacetase_C_sf"/>
</dbReference>
<keyword evidence="2" id="KW-0479">Metal-binding</keyword>
<dbReference type="GO" id="GO:0019752">
    <property type="term" value="P:carboxylic acid metabolic process"/>
    <property type="evidence" value="ECO:0007669"/>
    <property type="project" value="UniProtKB-ARBA"/>
</dbReference>
<sequence length="288" mass="31275">MKLYTYRAADGAERLAAELHNRLYDLEQFGLHYADMNALIADSGVFLRTQLDPTGKQPLAEPVTLCAPIPHPQQDVLCLGINYTAHAEEASRFNGEAFGGERPKAIYFSKRVHTASGYGDPIPSYPGLVDSLDYECELGVILGKDAFCVQPEQVADYIFGYTIVNDVSARNLQTAHKQWYFGKSLDGFTPCGPCILTADEVPFPPALDIRCTVNGELRQNSNTSYLIHGIAEIISELSRGMTLCTGTIIATGTPSGVGMGMQPPRFLKPGDSVVCEIEGIGALHNTVE</sequence>
<organism evidence="4 5">
    <name type="scientific">Butyricicoccus porcorum</name>
    <dbReference type="NCBI Taxonomy" id="1945634"/>
    <lineage>
        <taxon>Bacteria</taxon>
        <taxon>Bacillati</taxon>
        <taxon>Bacillota</taxon>
        <taxon>Clostridia</taxon>
        <taxon>Eubacteriales</taxon>
        <taxon>Butyricicoccaceae</taxon>
        <taxon>Butyricicoccus</taxon>
    </lineage>
</organism>
<dbReference type="OrthoDB" id="9805307at2"/>
<dbReference type="GO" id="GO:0018773">
    <property type="term" value="F:acetylpyruvate hydrolase activity"/>
    <property type="evidence" value="ECO:0007669"/>
    <property type="project" value="TreeGrafter"/>
</dbReference>
<dbReference type="Gene3D" id="3.90.850.10">
    <property type="entry name" value="Fumarylacetoacetase-like, C-terminal domain"/>
    <property type="match status" value="1"/>
</dbReference>
<dbReference type="FunFam" id="3.90.850.10:FF:000002">
    <property type="entry name" value="2-hydroxyhepta-2,4-diene-1,7-dioate isomerase"/>
    <property type="match status" value="1"/>
</dbReference>
<dbReference type="PANTHER" id="PTHR11820">
    <property type="entry name" value="ACYLPYRUVASE"/>
    <property type="match status" value="1"/>
</dbReference>
<evidence type="ECO:0000313" key="4">
    <source>
        <dbReference type="EMBL" id="OUM20411.1"/>
    </source>
</evidence>
<evidence type="ECO:0000256" key="1">
    <source>
        <dbReference type="ARBA" id="ARBA00010211"/>
    </source>
</evidence>
<evidence type="ECO:0000313" key="5">
    <source>
        <dbReference type="Proteomes" id="UP000194903"/>
    </source>
</evidence>
<dbReference type="GO" id="GO:0016853">
    <property type="term" value="F:isomerase activity"/>
    <property type="evidence" value="ECO:0007669"/>
    <property type="project" value="UniProtKB-ARBA"/>
</dbReference>
<dbReference type="AlphaFoldDB" id="A0A252F3Y0"/>
<proteinExistence type="inferred from homology"/>
<protein>
    <submittedName>
        <fullName evidence="4">Fumarylacetoacetase</fullName>
    </submittedName>
</protein>
<dbReference type="PANTHER" id="PTHR11820:SF7">
    <property type="entry name" value="ACYLPYRUVASE FAHD1, MITOCHONDRIAL"/>
    <property type="match status" value="1"/>
</dbReference>
<dbReference type="InterPro" id="IPR011234">
    <property type="entry name" value="Fumarylacetoacetase-like_C"/>
</dbReference>
<comment type="similarity">
    <text evidence="1">Belongs to the FAH family.</text>
</comment>
<comment type="caution">
    <text evidence="4">The sequence shown here is derived from an EMBL/GenBank/DDBJ whole genome shotgun (WGS) entry which is preliminary data.</text>
</comment>
<reference evidence="4 5" key="1">
    <citation type="submission" date="2017-05" db="EMBL/GenBank/DDBJ databases">
        <title>Butyricicoccus porcorum sp. nov. a butyrate-producing bacterium from the swine intestinal tract.</title>
        <authorList>
            <person name="Trachsel J."/>
            <person name="Humphrey S."/>
            <person name="Allen H.K."/>
        </authorList>
    </citation>
    <scope>NUCLEOTIDE SEQUENCE [LARGE SCALE GENOMIC DNA]</scope>
    <source>
        <strain evidence="4">BB10</strain>
    </source>
</reference>
<dbReference type="RefSeq" id="WP_087018795.1">
    <property type="nucleotide sequence ID" value="NZ_NHOC01000005.1"/>
</dbReference>
<dbReference type="GO" id="GO:0046872">
    <property type="term" value="F:metal ion binding"/>
    <property type="evidence" value="ECO:0007669"/>
    <property type="project" value="UniProtKB-KW"/>
</dbReference>